<keyword evidence="2" id="KW-1185">Reference proteome</keyword>
<organism evidence="1 2">
    <name type="scientific">Lipomyces orientalis</name>
    <dbReference type="NCBI Taxonomy" id="1233043"/>
    <lineage>
        <taxon>Eukaryota</taxon>
        <taxon>Fungi</taxon>
        <taxon>Dikarya</taxon>
        <taxon>Ascomycota</taxon>
        <taxon>Saccharomycotina</taxon>
        <taxon>Lipomycetes</taxon>
        <taxon>Lipomycetales</taxon>
        <taxon>Lipomycetaceae</taxon>
        <taxon>Lipomyces</taxon>
    </lineage>
</organism>
<reference evidence="2" key="1">
    <citation type="journal article" date="2024" name="Front. Bioeng. Biotechnol.">
        <title>Genome-scale model development and genomic sequencing of the oleaginous clade Lipomyces.</title>
        <authorList>
            <person name="Czajka J.J."/>
            <person name="Han Y."/>
            <person name="Kim J."/>
            <person name="Mondo S.J."/>
            <person name="Hofstad B.A."/>
            <person name="Robles A."/>
            <person name="Haridas S."/>
            <person name="Riley R."/>
            <person name="LaButti K."/>
            <person name="Pangilinan J."/>
            <person name="Andreopoulos W."/>
            <person name="Lipzen A."/>
            <person name="Yan J."/>
            <person name="Wang M."/>
            <person name="Ng V."/>
            <person name="Grigoriev I.V."/>
            <person name="Spatafora J.W."/>
            <person name="Magnuson J.K."/>
            <person name="Baker S.E."/>
            <person name="Pomraning K.R."/>
        </authorList>
    </citation>
    <scope>NUCLEOTIDE SEQUENCE [LARGE SCALE GENOMIC DNA]</scope>
    <source>
        <strain evidence="2">CBS 10300</strain>
    </source>
</reference>
<sequence length="676" mass="74841">MAPSKDLVAFDDRIASFRAHRVGNGSKRGALKAWPHTRPSVTQMAKAGFIYNPSPKSPDNVTCFLCEKSLDGWNKGDDPKLEHLDHSPRCAWAIIHGSDWKEDEYHDPECSEMLNARLETFGTWWPHDGKRGWVPTSNNMSKAGFFYNPGRHGDDFAACMYCGVVLDGWEPKDDPIEEHRRRGPDCYFFTRIRRGSSSSKSKRNSKGRQSTTAVSRKSSARKRLSSEMITGDEVEVEESKPKRRANKRNSKVRRSSVEEDISREVDEANASQSSQRRLSARLVASREITLSSLPTDSIEEGEEEPEIPLKRTRGPRPMKPKTKTAKAKQLLHGSSPNTQTVPPLPPLPMIMVDRVLGKSSPTRASEQSRASSGSSSSLLEDLIANYSENYEEALESATTNVNPKDTREADLRPSTPTTEINIDQAVCSSSKPTSRAVTPKTNSPVMLSVLMNGQKKASMTGATEELISDTSFRHSPPQTAAKATPIKQSHSPSPGSSTAMQNVPARVTRSRNRDTENSAASQARDRKVSRSPALSDGVQFPTDGHSNRTDAAARTPREETASGVINLNSSPRVLMDSPQNGNVAPISRDSPSYKRQWSPKSLSCYVEELDDPKQWAKILGEAENISEMDMGMTVEAWIMHVAEMSERALLMRCDRLIEFLESESGRAIKQLQLLSS</sequence>
<evidence type="ECO:0000313" key="1">
    <source>
        <dbReference type="EMBL" id="KAK9322659.1"/>
    </source>
</evidence>
<comment type="caution">
    <text evidence="1">The sequence shown here is derived from an EMBL/GenBank/DDBJ whole genome shotgun (WGS) entry which is preliminary data.</text>
</comment>
<accession>A0ACC3TNE4</accession>
<name>A0ACC3TNE4_9ASCO</name>
<protein>
    <submittedName>
        <fullName evidence="1">Uncharacterized protein</fullName>
    </submittedName>
</protein>
<gene>
    <name evidence="1" type="ORF">V1517DRAFT_322821</name>
</gene>
<dbReference type="Proteomes" id="UP001489719">
    <property type="component" value="Unassembled WGS sequence"/>
</dbReference>
<proteinExistence type="predicted"/>
<dbReference type="EMBL" id="MU970073">
    <property type="protein sequence ID" value="KAK9322659.1"/>
    <property type="molecule type" value="Genomic_DNA"/>
</dbReference>
<evidence type="ECO:0000313" key="2">
    <source>
        <dbReference type="Proteomes" id="UP001489719"/>
    </source>
</evidence>